<accession>A0ABQ5EWA4</accession>
<evidence type="ECO:0000256" key="1">
    <source>
        <dbReference type="SAM" id="MobiDB-lite"/>
    </source>
</evidence>
<protein>
    <submittedName>
        <fullName evidence="2">Uncharacterized protein</fullName>
    </submittedName>
</protein>
<feature type="region of interest" description="Disordered" evidence="1">
    <location>
        <begin position="194"/>
        <end position="222"/>
    </location>
</feature>
<dbReference type="EMBL" id="BQNB010016724">
    <property type="protein sequence ID" value="GJT55038.1"/>
    <property type="molecule type" value="Genomic_DNA"/>
</dbReference>
<evidence type="ECO:0000313" key="3">
    <source>
        <dbReference type="Proteomes" id="UP001151760"/>
    </source>
</evidence>
<comment type="caution">
    <text evidence="2">The sequence shown here is derived from an EMBL/GenBank/DDBJ whole genome shotgun (WGS) entry which is preliminary data.</text>
</comment>
<sequence>MNEILPVLQQANAESRLQVDDHDPTAATESNKLLEDVNSLFKEVIDGIPDLVGGVDELKTKLVQTLTYNVSPQETEVGNDNAEMKETMDVDIEDGKYCLDDMSIGFEEDTSNGEIKVTLYQEDHKALCNKMDVAIEGKTLVTETSPVIETRVVDSTLKYQIMNMPEENLVKVNDTTSLKMGFYVVRRKRKPGVALQSPYEQQQSTTPTPAKKGEQLQKKKDGEPTMNCSNWLGIHMALLLMINSGFGWSCYGALDHRMQIEHNKAHCCKPYWLVVIPIYHANAKRGSVSWTDVDKVGLAYRKCMLAYFWKYKWSLGLVLDRVFELLHLQSNKQSIAQARSISSGSLYGTLTLPSVSGWYGHYDSPRQSLKRSAMIICIVLVLGVIFTESIGCTVGIDFESAKSKTDAYILPYRRSLPHAPIAKRDMTNAVYATRDSLSCQSLTLVIAKVVYSAPISAYLNVKAKISSQLRRFKEGFGRCIDAEREKCFLMQSAKRGTSPLRVRAFSHDYSLGSSQKILKKLRLKRKKLENIKSEELGNVVLKMLNFQKAIREQKLGYTVRMEPFCLHWQELSCYGDLRSVIMHEFP</sequence>
<reference evidence="2" key="1">
    <citation type="journal article" date="2022" name="Int. J. Mol. Sci.">
        <title>Draft Genome of Tanacetum Coccineum: Genomic Comparison of Closely Related Tanacetum-Family Plants.</title>
        <authorList>
            <person name="Yamashiro T."/>
            <person name="Shiraishi A."/>
            <person name="Nakayama K."/>
            <person name="Satake H."/>
        </authorList>
    </citation>
    <scope>NUCLEOTIDE SEQUENCE</scope>
</reference>
<feature type="compositionally biased region" description="Polar residues" evidence="1">
    <location>
        <begin position="198"/>
        <end position="208"/>
    </location>
</feature>
<keyword evidence="3" id="KW-1185">Reference proteome</keyword>
<feature type="compositionally biased region" description="Basic and acidic residues" evidence="1">
    <location>
        <begin position="211"/>
        <end position="222"/>
    </location>
</feature>
<proteinExistence type="predicted"/>
<evidence type="ECO:0000313" key="2">
    <source>
        <dbReference type="EMBL" id="GJT55038.1"/>
    </source>
</evidence>
<gene>
    <name evidence="2" type="ORF">Tco_0990092</name>
</gene>
<dbReference type="Proteomes" id="UP001151760">
    <property type="component" value="Unassembled WGS sequence"/>
</dbReference>
<organism evidence="2 3">
    <name type="scientific">Tanacetum coccineum</name>
    <dbReference type="NCBI Taxonomy" id="301880"/>
    <lineage>
        <taxon>Eukaryota</taxon>
        <taxon>Viridiplantae</taxon>
        <taxon>Streptophyta</taxon>
        <taxon>Embryophyta</taxon>
        <taxon>Tracheophyta</taxon>
        <taxon>Spermatophyta</taxon>
        <taxon>Magnoliopsida</taxon>
        <taxon>eudicotyledons</taxon>
        <taxon>Gunneridae</taxon>
        <taxon>Pentapetalae</taxon>
        <taxon>asterids</taxon>
        <taxon>campanulids</taxon>
        <taxon>Asterales</taxon>
        <taxon>Asteraceae</taxon>
        <taxon>Asteroideae</taxon>
        <taxon>Anthemideae</taxon>
        <taxon>Anthemidinae</taxon>
        <taxon>Tanacetum</taxon>
    </lineage>
</organism>
<reference evidence="2" key="2">
    <citation type="submission" date="2022-01" db="EMBL/GenBank/DDBJ databases">
        <authorList>
            <person name="Yamashiro T."/>
            <person name="Shiraishi A."/>
            <person name="Satake H."/>
            <person name="Nakayama K."/>
        </authorList>
    </citation>
    <scope>NUCLEOTIDE SEQUENCE</scope>
</reference>
<name>A0ABQ5EWA4_9ASTR</name>